<keyword evidence="2" id="KW-1185">Reference proteome</keyword>
<accession>A0ACB9MCH3</accession>
<proteinExistence type="predicted"/>
<organism evidence="1 2">
    <name type="scientific">Melastoma candidum</name>
    <dbReference type="NCBI Taxonomy" id="119954"/>
    <lineage>
        <taxon>Eukaryota</taxon>
        <taxon>Viridiplantae</taxon>
        <taxon>Streptophyta</taxon>
        <taxon>Embryophyta</taxon>
        <taxon>Tracheophyta</taxon>
        <taxon>Spermatophyta</taxon>
        <taxon>Magnoliopsida</taxon>
        <taxon>eudicotyledons</taxon>
        <taxon>Gunneridae</taxon>
        <taxon>Pentapetalae</taxon>
        <taxon>rosids</taxon>
        <taxon>malvids</taxon>
        <taxon>Myrtales</taxon>
        <taxon>Melastomataceae</taxon>
        <taxon>Melastomatoideae</taxon>
        <taxon>Melastomateae</taxon>
        <taxon>Melastoma</taxon>
    </lineage>
</organism>
<protein>
    <submittedName>
        <fullName evidence="1">Uncharacterized protein</fullName>
    </submittedName>
</protein>
<dbReference type="EMBL" id="CM042889">
    <property type="protein sequence ID" value="KAI4321937.1"/>
    <property type="molecule type" value="Genomic_DNA"/>
</dbReference>
<evidence type="ECO:0000313" key="2">
    <source>
        <dbReference type="Proteomes" id="UP001057402"/>
    </source>
</evidence>
<gene>
    <name evidence="1" type="ORF">MLD38_035260</name>
</gene>
<reference evidence="2" key="1">
    <citation type="journal article" date="2023" name="Front. Plant Sci.">
        <title>Chromosomal-level genome assembly of Melastoma candidum provides insights into trichome evolution.</title>
        <authorList>
            <person name="Zhong Y."/>
            <person name="Wu W."/>
            <person name="Sun C."/>
            <person name="Zou P."/>
            <person name="Liu Y."/>
            <person name="Dai S."/>
            <person name="Zhou R."/>
        </authorList>
    </citation>
    <scope>NUCLEOTIDE SEQUENCE [LARGE SCALE GENOMIC DNA]</scope>
</reference>
<comment type="caution">
    <text evidence="1">The sequence shown here is derived from an EMBL/GenBank/DDBJ whole genome shotgun (WGS) entry which is preliminary data.</text>
</comment>
<evidence type="ECO:0000313" key="1">
    <source>
        <dbReference type="EMBL" id="KAI4321937.1"/>
    </source>
</evidence>
<name>A0ACB9MCH3_9MYRT</name>
<sequence>MWGDPGIPTDSFYQIRPECTDVPKTRFKIKAGKTLSPRKWQSRGGVHPSIRGEVWEFLLGCYDPRSTFEQRENLRQQRRVQYAKWKEECHKMFPIIGSGKLITAPIITEDGQPIEDPLVLMQMNLNNVKVNGLDVVRTDRTLVFYEKQENLAKLWDVLAVYAWVDEDIGYCQGMSDICSPMIIVLEDEADAFWCFERLMRKLLLKLVERCARKALLSPLGLAAVPSSARACGDPPLLVRGSHFHVSLDLDLPQTEIHTFIQLLNLELATSHGSRTCHQPWISNLNNRALIIIIGARGSPQKRVEPNSIVDRKKIYVVRSIDLCPRAKKKISLFSMEQT</sequence>
<dbReference type="Proteomes" id="UP001057402">
    <property type="component" value="Chromosome 10"/>
</dbReference>